<comment type="caution">
    <text evidence="1">The sequence shown here is derived from an EMBL/GenBank/DDBJ whole genome shotgun (WGS) entry which is preliminary data.</text>
</comment>
<dbReference type="EMBL" id="CM037160">
    <property type="protein sequence ID" value="KAH7840442.1"/>
    <property type="molecule type" value="Genomic_DNA"/>
</dbReference>
<proteinExistence type="predicted"/>
<name>A0ACB7XIF8_9ERIC</name>
<sequence>MGGVIVVLVGVLVLSQNGIGITAQEPGLRTGYACWGGCYNECILLNGKNPSERLPCYLQCLGNCIASSPADYQYNYCQLGCSLEKCVRVSSDGRKQESCLENCSSKVCNSNT</sequence>
<gene>
    <name evidence="1" type="ORF">Vadar_017021</name>
</gene>
<accession>A0ACB7XIF8</accession>
<protein>
    <submittedName>
        <fullName evidence="1">Uncharacterized protein</fullName>
    </submittedName>
</protein>
<evidence type="ECO:0000313" key="2">
    <source>
        <dbReference type="Proteomes" id="UP000828048"/>
    </source>
</evidence>
<evidence type="ECO:0000313" key="1">
    <source>
        <dbReference type="EMBL" id="KAH7840442.1"/>
    </source>
</evidence>
<keyword evidence="2" id="KW-1185">Reference proteome</keyword>
<dbReference type="Proteomes" id="UP000828048">
    <property type="component" value="Chromosome 10"/>
</dbReference>
<reference evidence="1 2" key="1">
    <citation type="journal article" date="2021" name="Hortic Res">
        <title>High-quality reference genome and annotation aids understanding of berry development for evergreen blueberry (Vaccinium darrowii).</title>
        <authorList>
            <person name="Yu J."/>
            <person name="Hulse-Kemp A.M."/>
            <person name="Babiker E."/>
            <person name="Staton M."/>
        </authorList>
    </citation>
    <scope>NUCLEOTIDE SEQUENCE [LARGE SCALE GENOMIC DNA]</scope>
    <source>
        <strain evidence="2">cv. NJ 8807/NJ 8810</strain>
        <tissue evidence="1">Young leaf</tissue>
    </source>
</reference>
<organism evidence="1 2">
    <name type="scientific">Vaccinium darrowii</name>
    <dbReference type="NCBI Taxonomy" id="229202"/>
    <lineage>
        <taxon>Eukaryota</taxon>
        <taxon>Viridiplantae</taxon>
        <taxon>Streptophyta</taxon>
        <taxon>Embryophyta</taxon>
        <taxon>Tracheophyta</taxon>
        <taxon>Spermatophyta</taxon>
        <taxon>Magnoliopsida</taxon>
        <taxon>eudicotyledons</taxon>
        <taxon>Gunneridae</taxon>
        <taxon>Pentapetalae</taxon>
        <taxon>asterids</taxon>
        <taxon>Ericales</taxon>
        <taxon>Ericaceae</taxon>
        <taxon>Vaccinioideae</taxon>
        <taxon>Vaccinieae</taxon>
        <taxon>Vaccinium</taxon>
    </lineage>
</organism>